<organism evidence="1 2">
    <name type="scientific">Plakobranchus ocellatus</name>
    <dbReference type="NCBI Taxonomy" id="259542"/>
    <lineage>
        <taxon>Eukaryota</taxon>
        <taxon>Metazoa</taxon>
        <taxon>Spiralia</taxon>
        <taxon>Lophotrochozoa</taxon>
        <taxon>Mollusca</taxon>
        <taxon>Gastropoda</taxon>
        <taxon>Heterobranchia</taxon>
        <taxon>Euthyneura</taxon>
        <taxon>Panpulmonata</taxon>
        <taxon>Sacoglossa</taxon>
        <taxon>Placobranchoidea</taxon>
        <taxon>Plakobranchidae</taxon>
        <taxon>Plakobranchus</taxon>
    </lineage>
</organism>
<reference evidence="1 2" key="1">
    <citation type="journal article" date="2021" name="Elife">
        <title>Chloroplast acquisition without the gene transfer in kleptoplastic sea slugs, Plakobranchus ocellatus.</title>
        <authorList>
            <person name="Maeda T."/>
            <person name="Takahashi S."/>
            <person name="Yoshida T."/>
            <person name="Shimamura S."/>
            <person name="Takaki Y."/>
            <person name="Nagai Y."/>
            <person name="Toyoda A."/>
            <person name="Suzuki Y."/>
            <person name="Arimoto A."/>
            <person name="Ishii H."/>
            <person name="Satoh N."/>
            <person name="Nishiyama T."/>
            <person name="Hasebe M."/>
            <person name="Maruyama T."/>
            <person name="Minagawa J."/>
            <person name="Obokata J."/>
            <person name="Shigenobu S."/>
        </authorList>
    </citation>
    <scope>NUCLEOTIDE SEQUENCE [LARGE SCALE GENOMIC DNA]</scope>
</reference>
<accession>A0AAV3Y0T3</accession>
<gene>
    <name evidence="1" type="ORF">PoB_000321600</name>
</gene>
<evidence type="ECO:0000313" key="1">
    <source>
        <dbReference type="EMBL" id="GFN76710.1"/>
    </source>
</evidence>
<sequence>MPDTVDIPRYLVARLDLEHLVVKFILELICPGQSSPLEVKLGDAVLTPPHMVEHACQGKVLGSQKAHPTCDQALHLPSNFIQTTETKLVRHIIDFSAFAKNILQGTVQGKRKEADKEKRWEDNIREWTGPDKRKILRRAESQSEWKTKL</sequence>
<evidence type="ECO:0000313" key="2">
    <source>
        <dbReference type="Proteomes" id="UP000735302"/>
    </source>
</evidence>
<proteinExistence type="predicted"/>
<comment type="caution">
    <text evidence="1">The sequence shown here is derived from an EMBL/GenBank/DDBJ whole genome shotgun (WGS) entry which is preliminary data.</text>
</comment>
<protein>
    <submittedName>
        <fullName evidence="1">Uncharacterized protein</fullName>
    </submittedName>
</protein>
<dbReference type="EMBL" id="BLXT01000407">
    <property type="protein sequence ID" value="GFN76710.1"/>
    <property type="molecule type" value="Genomic_DNA"/>
</dbReference>
<dbReference type="Proteomes" id="UP000735302">
    <property type="component" value="Unassembled WGS sequence"/>
</dbReference>
<keyword evidence="2" id="KW-1185">Reference proteome</keyword>
<dbReference type="AlphaFoldDB" id="A0AAV3Y0T3"/>
<name>A0AAV3Y0T3_9GAST</name>